<dbReference type="EMBL" id="OL549192">
    <property type="protein sequence ID" value="UIW13548.1"/>
    <property type="molecule type" value="Genomic_DNA"/>
</dbReference>
<organism evidence="2 3">
    <name type="scientific">Arthrobacter phage Lizalica</name>
    <dbReference type="NCBI Taxonomy" id="2832319"/>
    <lineage>
        <taxon>Viruses</taxon>
        <taxon>Duplodnaviria</taxon>
        <taxon>Heunggongvirae</taxon>
        <taxon>Uroviricota</taxon>
        <taxon>Caudoviricetes</taxon>
        <taxon>Casidaviridae</taxon>
        <taxon>Yangvirus</taxon>
        <taxon>Yangvirus lizalica</taxon>
    </lineage>
</organism>
<evidence type="ECO:0000313" key="3">
    <source>
        <dbReference type="Proteomes" id="UP001201500"/>
    </source>
</evidence>
<dbReference type="GeneID" id="77954012"/>
<evidence type="ECO:0000313" key="2">
    <source>
        <dbReference type="EMBL" id="UIW13548.1"/>
    </source>
</evidence>
<keyword evidence="1" id="KW-0472">Membrane</keyword>
<keyword evidence="1" id="KW-1133">Transmembrane helix</keyword>
<accession>A0AA49B3K0</accession>
<evidence type="ECO:0000256" key="1">
    <source>
        <dbReference type="SAM" id="Phobius"/>
    </source>
</evidence>
<feature type="transmembrane region" description="Helical" evidence="1">
    <location>
        <begin position="20"/>
        <end position="43"/>
    </location>
</feature>
<dbReference type="RefSeq" id="YP_010677629.1">
    <property type="nucleotide sequence ID" value="NC_071023.1"/>
</dbReference>
<dbReference type="Proteomes" id="UP001201500">
    <property type="component" value="Segment"/>
</dbReference>
<dbReference type="KEGG" id="vg:77954012"/>
<sequence length="60" mass="6618">MDLTFMDLLALHVGYVLTSLIIVGVFAVLTFGTAFACAMADIAKERRARRRKESRNGTQA</sequence>
<keyword evidence="3" id="KW-1185">Reference proteome</keyword>
<proteinExistence type="predicted"/>
<name>A0AA49B3K0_9CAUD</name>
<gene>
    <name evidence="2" type="primary">64</name>
    <name evidence="2" type="ORF">SEA_LIZALICA_64</name>
</gene>
<protein>
    <submittedName>
        <fullName evidence="2">Membrane protein</fullName>
    </submittedName>
</protein>
<keyword evidence="1" id="KW-0812">Transmembrane</keyword>
<reference evidence="2 3" key="1">
    <citation type="submission" date="2021-11" db="EMBL/GenBank/DDBJ databases">
        <authorList>
            <person name="Ristovski M."/>
            <person name="Furlong K.P."/>
            <person name="Abdelaal M.M."/>
            <person name="Barwitzki K."/>
            <person name="Chandra A."/>
            <person name="Elkbouli M.A."/>
            <person name="Galimova E."/>
            <person name="Ghanmi N."/>
            <person name="Hurtubise C."/>
            <person name="Islam M.S."/>
            <person name="Madani M.T."/>
            <person name="Muller N."/>
            <person name="Park H.A."/>
            <person name="Petrova A."/>
            <person name="Salaheddin T."/>
            <person name="Salikini A."/>
            <person name="Sarakbi R.J."/>
            <person name="Suliman I."/>
            <person name="Turenne M."/>
            <person name="Uppal M."/>
            <person name="Wu A.J."/>
            <person name="Yan M.L."/>
            <person name="Znamenski E."/>
            <person name="Hastings E.M."/>
            <person name="Saal A.P."/>
            <person name="Sandouka T."/>
            <person name="Tran A."/>
            <person name="Tremblay V."/>
            <person name="Williams E."/>
            <person name="Giles L.L."/>
            <person name="McCarthy L."/>
            <person name="Wheaton K.A."/>
            <person name="Chan K."/>
            <person name="Rudner A.D."/>
            <person name="Beyer A.R."/>
            <person name="Chong R.A."/>
            <person name="Edgington N.P."/>
            <person name="Freise A.C."/>
            <person name="Garcia Costas A.M."/>
            <person name="Gibb B.P."/>
            <person name="Klyczek K.K."/>
            <person name="Swerdlow S.J."/>
            <person name="Garlena R.A."/>
            <person name="Russell D.A."/>
            <person name="Jacobs-Sera D."/>
            <person name="Hatfull G.F."/>
        </authorList>
    </citation>
    <scope>NUCLEOTIDE SEQUENCE [LARGE SCALE GENOMIC DNA]</scope>
</reference>